<dbReference type="AlphaFoldDB" id="A0A3S5FFR0"/>
<evidence type="ECO:0000256" key="1">
    <source>
        <dbReference type="SAM" id="MobiDB-lite"/>
    </source>
</evidence>
<sequence>MILLPKSGTRTEPDTDGNCVLPLLPAKLDEKQDASSVSVDRDSGNGDSLDTGGCGCGPPVNSSLAGPTTAILLRNRSPSSLASSGYQVTTTGLPVDMCSAGFSHGLINQPTTLVHVSSFTTPFVGATPVGAVSSACFYPSVSQAHLSPKRPACSVGDFSPFGTTPTSGTGTGDVHDQADSSWPSSKPQLVLFDVTPTTSSPLHLPGQMRSPLGRPREQTVPPGQTVSNWRDSKCPDQELVSQNAPGSLSLASTFTTFA</sequence>
<feature type="compositionally biased region" description="Basic and acidic residues" evidence="1">
    <location>
        <begin position="31"/>
        <end position="44"/>
    </location>
</feature>
<accession>A0A3S5FFR0</accession>
<proteinExistence type="predicted"/>
<gene>
    <name evidence="2" type="ORF">PXEA_LOCUS26788</name>
</gene>
<keyword evidence="3" id="KW-1185">Reference proteome</keyword>
<reference evidence="2" key="1">
    <citation type="submission" date="2018-11" db="EMBL/GenBank/DDBJ databases">
        <authorList>
            <consortium name="Pathogen Informatics"/>
        </authorList>
    </citation>
    <scope>NUCLEOTIDE SEQUENCE</scope>
</reference>
<evidence type="ECO:0000313" key="2">
    <source>
        <dbReference type="EMBL" id="VEL33348.1"/>
    </source>
</evidence>
<organism evidence="2 3">
    <name type="scientific">Protopolystoma xenopodis</name>
    <dbReference type="NCBI Taxonomy" id="117903"/>
    <lineage>
        <taxon>Eukaryota</taxon>
        <taxon>Metazoa</taxon>
        <taxon>Spiralia</taxon>
        <taxon>Lophotrochozoa</taxon>
        <taxon>Platyhelminthes</taxon>
        <taxon>Monogenea</taxon>
        <taxon>Polyopisthocotylea</taxon>
        <taxon>Polystomatidea</taxon>
        <taxon>Polystomatidae</taxon>
        <taxon>Protopolystoma</taxon>
    </lineage>
</organism>
<evidence type="ECO:0000313" key="3">
    <source>
        <dbReference type="Proteomes" id="UP000784294"/>
    </source>
</evidence>
<feature type="region of interest" description="Disordered" evidence="1">
    <location>
        <begin position="197"/>
        <end position="229"/>
    </location>
</feature>
<name>A0A3S5FFR0_9PLAT</name>
<feature type="region of interest" description="Disordered" evidence="1">
    <location>
        <begin position="31"/>
        <end position="52"/>
    </location>
</feature>
<protein>
    <submittedName>
        <fullName evidence="2">Uncharacterized protein</fullName>
    </submittedName>
</protein>
<dbReference type="Proteomes" id="UP000784294">
    <property type="component" value="Unassembled WGS sequence"/>
</dbReference>
<feature type="region of interest" description="Disordered" evidence="1">
    <location>
        <begin position="164"/>
        <end position="185"/>
    </location>
</feature>
<comment type="caution">
    <text evidence="2">The sequence shown here is derived from an EMBL/GenBank/DDBJ whole genome shotgun (WGS) entry which is preliminary data.</text>
</comment>
<dbReference type="EMBL" id="CAAALY010245635">
    <property type="protein sequence ID" value="VEL33348.1"/>
    <property type="molecule type" value="Genomic_DNA"/>
</dbReference>